<name>S8ESB3_FOMSC</name>
<organism evidence="1 2">
    <name type="scientific">Fomitopsis schrenkii</name>
    <name type="common">Brown rot fungus</name>
    <dbReference type="NCBI Taxonomy" id="2126942"/>
    <lineage>
        <taxon>Eukaryota</taxon>
        <taxon>Fungi</taxon>
        <taxon>Dikarya</taxon>
        <taxon>Basidiomycota</taxon>
        <taxon>Agaricomycotina</taxon>
        <taxon>Agaricomycetes</taxon>
        <taxon>Polyporales</taxon>
        <taxon>Fomitopsis</taxon>
    </lineage>
</organism>
<evidence type="ECO:0000313" key="2">
    <source>
        <dbReference type="Proteomes" id="UP000015241"/>
    </source>
</evidence>
<gene>
    <name evidence="1" type="ORF">FOMPIDRAFT_86710</name>
</gene>
<protein>
    <submittedName>
        <fullName evidence="1">Uncharacterized protein</fullName>
    </submittedName>
</protein>
<proteinExistence type="predicted"/>
<dbReference type="Proteomes" id="UP000015241">
    <property type="component" value="Unassembled WGS sequence"/>
</dbReference>
<dbReference type="EMBL" id="KE504123">
    <property type="protein sequence ID" value="EPT05804.1"/>
    <property type="molecule type" value="Genomic_DNA"/>
</dbReference>
<sequence length="124" mass="13585">MALGVTLSNRAVCGPANTGNTLSCNAITDLPVFTCAWTAAASSVMPCKRPRFRHVPDVLYPEASASVDTVNRTLSTRTRSRPKQTPRIVAIQLRVRFEFFRYDDEIEAGGEIDGPKLEAVISFP</sequence>
<dbReference type="HOGENOM" id="CLU_2003968_0_0_1"/>
<keyword evidence="2" id="KW-1185">Reference proteome</keyword>
<dbReference type="InParanoid" id="S8ESB3"/>
<reference evidence="1 2" key="1">
    <citation type="journal article" date="2012" name="Science">
        <title>The Paleozoic origin of enzymatic lignin decomposition reconstructed from 31 fungal genomes.</title>
        <authorList>
            <person name="Floudas D."/>
            <person name="Binder M."/>
            <person name="Riley R."/>
            <person name="Barry K."/>
            <person name="Blanchette R.A."/>
            <person name="Henrissat B."/>
            <person name="Martinez A.T."/>
            <person name="Otillar R."/>
            <person name="Spatafora J.W."/>
            <person name="Yadav J.S."/>
            <person name="Aerts A."/>
            <person name="Benoit I."/>
            <person name="Boyd A."/>
            <person name="Carlson A."/>
            <person name="Copeland A."/>
            <person name="Coutinho P.M."/>
            <person name="de Vries R.P."/>
            <person name="Ferreira P."/>
            <person name="Findley K."/>
            <person name="Foster B."/>
            <person name="Gaskell J."/>
            <person name="Glotzer D."/>
            <person name="Gorecki P."/>
            <person name="Heitman J."/>
            <person name="Hesse C."/>
            <person name="Hori C."/>
            <person name="Igarashi K."/>
            <person name="Jurgens J.A."/>
            <person name="Kallen N."/>
            <person name="Kersten P."/>
            <person name="Kohler A."/>
            <person name="Kuees U."/>
            <person name="Kumar T.K.A."/>
            <person name="Kuo A."/>
            <person name="LaButti K."/>
            <person name="Larrondo L.F."/>
            <person name="Lindquist E."/>
            <person name="Ling A."/>
            <person name="Lombard V."/>
            <person name="Lucas S."/>
            <person name="Lundell T."/>
            <person name="Martin R."/>
            <person name="McLaughlin D.J."/>
            <person name="Morgenstern I."/>
            <person name="Morin E."/>
            <person name="Murat C."/>
            <person name="Nagy L.G."/>
            <person name="Nolan M."/>
            <person name="Ohm R.A."/>
            <person name="Patyshakuliyeva A."/>
            <person name="Rokas A."/>
            <person name="Ruiz-Duenas F.J."/>
            <person name="Sabat G."/>
            <person name="Salamov A."/>
            <person name="Samejima M."/>
            <person name="Schmutz J."/>
            <person name="Slot J.C."/>
            <person name="St John F."/>
            <person name="Stenlid J."/>
            <person name="Sun H."/>
            <person name="Sun S."/>
            <person name="Syed K."/>
            <person name="Tsang A."/>
            <person name="Wiebenga A."/>
            <person name="Young D."/>
            <person name="Pisabarro A."/>
            <person name="Eastwood D.C."/>
            <person name="Martin F."/>
            <person name="Cullen D."/>
            <person name="Grigoriev I.V."/>
            <person name="Hibbett D.S."/>
        </authorList>
    </citation>
    <scope>NUCLEOTIDE SEQUENCE</scope>
    <source>
        <strain evidence="2">FP-58527</strain>
    </source>
</reference>
<dbReference type="AlphaFoldDB" id="S8ESB3"/>
<accession>S8ESB3</accession>
<evidence type="ECO:0000313" key="1">
    <source>
        <dbReference type="EMBL" id="EPT05804.1"/>
    </source>
</evidence>